<dbReference type="EC" id="1.1.1.193" evidence="13"/>
<evidence type="ECO:0000256" key="2">
    <source>
        <dbReference type="ARBA" id="ARBA00004882"/>
    </source>
</evidence>
<comment type="catalytic activity">
    <reaction evidence="13">
        <text>5-amino-6-(5-phospho-D-ribitylamino)uracil + NADP(+) = 5-amino-6-(5-phospho-D-ribosylamino)uracil + NADPH + H(+)</text>
        <dbReference type="Rhea" id="RHEA:17845"/>
        <dbReference type="ChEBI" id="CHEBI:15378"/>
        <dbReference type="ChEBI" id="CHEBI:57783"/>
        <dbReference type="ChEBI" id="CHEBI:58349"/>
        <dbReference type="ChEBI" id="CHEBI:58421"/>
        <dbReference type="ChEBI" id="CHEBI:58453"/>
        <dbReference type="EC" id="1.1.1.193"/>
    </reaction>
</comment>
<feature type="binding site" evidence="15">
    <location>
        <position position="286"/>
    </location>
    <ligand>
        <name>substrate</name>
    </ligand>
</feature>
<evidence type="ECO:0000256" key="13">
    <source>
        <dbReference type="PIRNR" id="PIRNR006769"/>
    </source>
</evidence>
<comment type="caution">
    <text evidence="18">The sequence shown here is derived from an EMBL/GenBank/DDBJ whole genome shotgun (WGS) entry which is preliminary data.</text>
</comment>
<feature type="binding site" evidence="15">
    <location>
        <position position="209"/>
    </location>
    <ligand>
        <name>substrate</name>
    </ligand>
</feature>
<dbReference type="SUPFAM" id="SSF53927">
    <property type="entry name" value="Cytidine deaminase-like"/>
    <property type="match status" value="1"/>
</dbReference>
<evidence type="ECO:0000256" key="9">
    <source>
        <dbReference type="ARBA" id="ARBA00022833"/>
    </source>
</evidence>
<evidence type="ECO:0000256" key="15">
    <source>
        <dbReference type="PIRSR" id="PIRSR006769-2"/>
    </source>
</evidence>
<keyword evidence="12" id="KW-0511">Multifunctional enzyme</keyword>
<dbReference type="GO" id="GO:0009231">
    <property type="term" value="P:riboflavin biosynthetic process"/>
    <property type="evidence" value="ECO:0007669"/>
    <property type="project" value="UniProtKB-UniPathway"/>
</dbReference>
<comment type="pathway">
    <text evidence="2 13">Cofactor biosynthesis; riboflavin biosynthesis; 5-amino-6-(D-ribitylamino)uracil from GTP: step 2/4.</text>
</comment>
<evidence type="ECO:0000256" key="5">
    <source>
        <dbReference type="ARBA" id="ARBA00007417"/>
    </source>
</evidence>
<evidence type="ECO:0000256" key="12">
    <source>
        <dbReference type="ARBA" id="ARBA00023268"/>
    </source>
</evidence>
<dbReference type="GeneID" id="93424611"/>
<dbReference type="Pfam" id="PF00383">
    <property type="entry name" value="dCMP_cyt_deam_1"/>
    <property type="match status" value="1"/>
</dbReference>
<dbReference type="Gene3D" id="3.40.430.10">
    <property type="entry name" value="Dihydrofolate Reductase, subunit A"/>
    <property type="match status" value="1"/>
</dbReference>
<evidence type="ECO:0000313" key="18">
    <source>
        <dbReference type="EMBL" id="PWB08909.1"/>
    </source>
</evidence>
<dbReference type="GO" id="GO:0008703">
    <property type="term" value="F:5-amino-6-(5-phosphoribosylamino)uracil reductase activity"/>
    <property type="evidence" value="ECO:0007669"/>
    <property type="project" value="UniProtKB-EC"/>
</dbReference>
<dbReference type="PANTHER" id="PTHR38011:SF7">
    <property type="entry name" value="2,5-DIAMINO-6-RIBOSYLAMINO-4(3H)-PYRIMIDINONE 5'-PHOSPHATE REDUCTASE"/>
    <property type="match status" value="1"/>
</dbReference>
<feature type="binding site" evidence="15">
    <location>
        <position position="205"/>
    </location>
    <ligand>
        <name>NADP(+)</name>
        <dbReference type="ChEBI" id="CHEBI:58349"/>
    </ligand>
</feature>
<comment type="cofactor">
    <cofactor evidence="13 16">
        <name>Zn(2+)</name>
        <dbReference type="ChEBI" id="CHEBI:29105"/>
    </cofactor>
    <text evidence="13 16">Binds 1 zinc ion.</text>
</comment>
<evidence type="ECO:0000256" key="6">
    <source>
        <dbReference type="ARBA" id="ARBA00022619"/>
    </source>
</evidence>
<proteinExistence type="inferred from homology"/>
<feature type="binding site" evidence="15">
    <location>
        <begin position="288"/>
        <end position="294"/>
    </location>
    <ligand>
        <name>NADP(+)</name>
        <dbReference type="ChEBI" id="CHEBI:58349"/>
    </ligand>
</feature>
<evidence type="ECO:0000313" key="19">
    <source>
        <dbReference type="Proteomes" id="UP000244925"/>
    </source>
</evidence>
<dbReference type="Pfam" id="PF01872">
    <property type="entry name" value="RibD_C"/>
    <property type="match status" value="1"/>
</dbReference>
<sequence length="350" mass="37954">MDVTAFDEEMMRRAMQLARCGELGASPNPMVGAVVTCDGHIIGEGYHRKCGGPHAEVNAIASVADQHKLPESAIYVTLEPCAHFGRTPPCADLIADKGLKRVVVGCLDPFAKVDGRGVERLRRAGIEVVTGVLREECEALNVKFFTAHRRHRPYTLLKWATSADGFMASRDGAVKFSTPLTMQLMHGLRARYDAIMTGAGTILTDNPSLTVRGTAGRNPARVVLDASGVTPAGASVYDPGRVICFTDRRRDDLPSHVEQQTDIDSHDMAAVMKRLYDLGFISLMVEGGARTLTAVADSGLWDEARVERSPVRLGRDGRCLMPAPTGVLKRSETIDGNIIAEYVRPCVEPV</sequence>
<dbReference type="AlphaFoldDB" id="A0A2V1IZC7"/>
<dbReference type="InterPro" id="IPR050765">
    <property type="entry name" value="Riboflavin_Biosynth_HTPR"/>
</dbReference>
<reference evidence="19" key="1">
    <citation type="submission" date="2018-02" db="EMBL/GenBank/DDBJ databases">
        <authorList>
            <person name="Clavel T."/>
            <person name="Strowig T."/>
        </authorList>
    </citation>
    <scope>NUCLEOTIDE SEQUENCE [LARGE SCALE GENOMIC DNA]</scope>
    <source>
        <strain evidence="19">DSM 100764</strain>
    </source>
</reference>
<comment type="similarity">
    <text evidence="5 13">In the C-terminal section; belongs to the HTP reductase family.</text>
</comment>
<dbReference type="PANTHER" id="PTHR38011">
    <property type="entry name" value="DIHYDROFOLATE REDUCTASE FAMILY PROTEIN (AFU_ORTHOLOGUE AFUA_8G06820)"/>
    <property type="match status" value="1"/>
</dbReference>
<evidence type="ECO:0000256" key="10">
    <source>
        <dbReference type="ARBA" id="ARBA00022857"/>
    </source>
</evidence>
<evidence type="ECO:0000256" key="1">
    <source>
        <dbReference type="ARBA" id="ARBA00002151"/>
    </source>
</evidence>
<comment type="catalytic activity">
    <reaction evidence="13">
        <text>2,5-diamino-6-hydroxy-4-(5-phosphoribosylamino)-pyrimidine + H2O + H(+) = 5-amino-6-(5-phospho-D-ribosylamino)uracil + NH4(+)</text>
        <dbReference type="Rhea" id="RHEA:21868"/>
        <dbReference type="ChEBI" id="CHEBI:15377"/>
        <dbReference type="ChEBI" id="CHEBI:15378"/>
        <dbReference type="ChEBI" id="CHEBI:28938"/>
        <dbReference type="ChEBI" id="CHEBI:58453"/>
        <dbReference type="ChEBI" id="CHEBI:58614"/>
        <dbReference type="EC" id="3.5.4.26"/>
    </reaction>
</comment>
<dbReference type="PROSITE" id="PS51747">
    <property type="entry name" value="CYT_DCMP_DEAMINASES_2"/>
    <property type="match status" value="1"/>
</dbReference>
<dbReference type="InterPro" id="IPR002734">
    <property type="entry name" value="RibDG_C"/>
</dbReference>
<comment type="similarity">
    <text evidence="4 13">In the N-terminal section; belongs to the cytidine and deoxycytidylate deaminase family.</text>
</comment>
<feature type="domain" description="CMP/dCMP-type deaminase" evidence="17">
    <location>
        <begin position="5"/>
        <end position="129"/>
    </location>
</feature>
<dbReference type="PROSITE" id="PS00903">
    <property type="entry name" value="CYT_DCMP_DEAMINASES_1"/>
    <property type="match status" value="1"/>
</dbReference>
<keyword evidence="10 13" id="KW-0521">NADP</keyword>
<dbReference type="InterPro" id="IPR002125">
    <property type="entry name" value="CMP_dCMP_dom"/>
</dbReference>
<keyword evidence="6 13" id="KW-0686">Riboflavin biosynthesis</keyword>
<evidence type="ECO:0000256" key="14">
    <source>
        <dbReference type="PIRSR" id="PIRSR006769-1"/>
    </source>
</evidence>
<evidence type="ECO:0000259" key="17">
    <source>
        <dbReference type="PROSITE" id="PS51747"/>
    </source>
</evidence>
<dbReference type="InterPro" id="IPR016193">
    <property type="entry name" value="Cytidine_deaminase-like"/>
</dbReference>
<dbReference type="SUPFAM" id="SSF53597">
    <property type="entry name" value="Dihydrofolate reductase-like"/>
    <property type="match status" value="1"/>
</dbReference>
<comment type="function">
    <text evidence="1 13">Converts 2,5-diamino-6-(ribosylamino)-4(3h)-pyrimidinone 5'-phosphate into 5-amino-6-(ribosylamino)-2,4(1h,3h)-pyrimidinedione 5'-phosphate.</text>
</comment>
<feature type="binding site" evidence="15">
    <location>
        <position position="212"/>
    </location>
    <ligand>
        <name>substrate</name>
    </ligand>
</feature>
<comment type="pathway">
    <text evidence="3 13">Cofactor biosynthesis; riboflavin biosynthesis; 5-amino-6-(D-ribitylamino)uracil from GTP: step 3/4.</text>
</comment>
<keyword evidence="11 13" id="KW-0560">Oxidoreductase</keyword>
<accession>A0A2V1IZC7</accession>
<evidence type="ECO:0000256" key="7">
    <source>
        <dbReference type="ARBA" id="ARBA00022723"/>
    </source>
</evidence>
<feature type="binding site" evidence="15">
    <location>
        <position position="189"/>
    </location>
    <ligand>
        <name>substrate</name>
    </ligand>
</feature>
<dbReference type="GO" id="GO:0008835">
    <property type="term" value="F:diaminohydroxyphosphoribosylaminopyrimidine deaminase activity"/>
    <property type="evidence" value="ECO:0007669"/>
    <property type="project" value="UniProtKB-EC"/>
</dbReference>
<dbReference type="FunFam" id="3.40.140.10:FF:000025">
    <property type="entry name" value="Riboflavin biosynthesis protein RibD"/>
    <property type="match status" value="1"/>
</dbReference>
<feature type="binding site" evidence="15">
    <location>
        <position position="160"/>
    </location>
    <ligand>
        <name>NADP(+)</name>
        <dbReference type="ChEBI" id="CHEBI:58349"/>
    </ligand>
</feature>
<feature type="binding site" evidence="16">
    <location>
        <position position="81"/>
    </location>
    <ligand>
        <name>Zn(2+)</name>
        <dbReference type="ChEBI" id="CHEBI:29105"/>
        <note>catalytic</note>
    </ligand>
</feature>
<dbReference type="RefSeq" id="WP_107035297.1">
    <property type="nucleotide sequence ID" value="NZ_CAONGC010000045.1"/>
</dbReference>
<evidence type="ECO:0000256" key="11">
    <source>
        <dbReference type="ARBA" id="ARBA00023002"/>
    </source>
</evidence>
<protein>
    <recommendedName>
        <fullName evidence="13">Riboflavin biosynthesis protein RibD</fullName>
    </recommendedName>
    <domain>
        <recommendedName>
            <fullName evidence="13">Diaminohydroxyphosphoribosylaminopyrimidine deaminase</fullName>
            <shortName evidence="13">DRAP deaminase</shortName>
            <ecNumber evidence="13">3.5.4.26</ecNumber>
        </recommendedName>
        <alternativeName>
            <fullName evidence="13">Riboflavin-specific deaminase</fullName>
        </alternativeName>
    </domain>
    <domain>
        <recommendedName>
            <fullName evidence="13">5-amino-6-(5-phosphoribosylamino)uracil reductase</fullName>
            <ecNumber evidence="13">1.1.1.193</ecNumber>
        </recommendedName>
        <alternativeName>
            <fullName evidence="13">HTP reductase</fullName>
        </alternativeName>
    </domain>
</protein>
<evidence type="ECO:0000256" key="3">
    <source>
        <dbReference type="ARBA" id="ARBA00004910"/>
    </source>
</evidence>
<feature type="active site" description="Proton donor" evidence="14">
    <location>
        <position position="56"/>
    </location>
</feature>
<keyword evidence="9 13" id="KW-0862">Zinc</keyword>
<keyword evidence="8 13" id="KW-0378">Hydrolase</keyword>
<dbReference type="Gene3D" id="3.40.140.10">
    <property type="entry name" value="Cytidine Deaminase, domain 2"/>
    <property type="match status" value="1"/>
</dbReference>
<dbReference type="PIRSF" id="PIRSF006769">
    <property type="entry name" value="RibD"/>
    <property type="match status" value="1"/>
</dbReference>
<feature type="binding site" evidence="16">
    <location>
        <position position="54"/>
    </location>
    <ligand>
        <name>Zn(2+)</name>
        <dbReference type="ChEBI" id="CHEBI:29105"/>
        <note>catalytic</note>
    </ligand>
</feature>
<feature type="binding site" evidence="15">
    <location>
        <position position="201"/>
    </location>
    <ligand>
        <name>NADP(+)</name>
        <dbReference type="ChEBI" id="CHEBI:58349"/>
    </ligand>
</feature>
<dbReference type="InterPro" id="IPR024072">
    <property type="entry name" value="DHFR-like_dom_sf"/>
</dbReference>
<keyword evidence="19" id="KW-1185">Reference proteome</keyword>
<organism evidence="18 19">
    <name type="scientific">Paramuribaculum intestinale</name>
    <dbReference type="NCBI Taxonomy" id="2094151"/>
    <lineage>
        <taxon>Bacteria</taxon>
        <taxon>Pseudomonadati</taxon>
        <taxon>Bacteroidota</taxon>
        <taxon>Bacteroidia</taxon>
        <taxon>Bacteroidales</taxon>
        <taxon>Muribaculaceae</taxon>
        <taxon>Paramuribaculum</taxon>
    </lineage>
</organism>
<evidence type="ECO:0000256" key="4">
    <source>
        <dbReference type="ARBA" id="ARBA00005259"/>
    </source>
</evidence>
<dbReference type="UniPathway" id="UPA00275">
    <property type="reaction ID" value="UER00401"/>
</dbReference>
<dbReference type="EMBL" id="PUBV01000004">
    <property type="protein sequence ID" value="PWB08909.1"/>
    <property type="molecule type" value="Genomic_DNA"/>
</dbReference>
<gene>
    <name evidence="18" type="primary">ribD</name>
    <name evidence="18" type="ORF">C5O25_03270</name>
</gene>
<name>A0A2V1IZC7_9BACT</name>
<dbReference type="NCBIfam" id="TIGR00326">
    <property type="entry name" value="eubact_ribD"/>
    <property type="match status" value="1"/>
</dbReference>
<dbReference type="InterPro" id="IPR016192">
    <property type="entry name" value="APOBEC/CMP_deaminase_Zn-bd"/>
</dbReference>
<feature type="binding site" evidence="16">
    <location>
        <position position="90"/>
    </location>
    <ligand>
        <name>Zn(2+)</name>
        <dbReference type="ChEBI" id="CHEBI:29105"/>
        <note>catalytic</note>
    </ligand>
</feature>
<keyword evidence="7 13" id="KW-0479">Metal-binding</keyword>
<evidence type="ECO:0000256" key="16">
    <source>
        <dbReference type="PIRSR" id="PIRSR006769-3"/>
    </source>
</evidence>
<evidence type="ECO:0000256" key="8">
    <source>
        <dbReference type="ARBA" id="ARBA00022801"/>
    </source>
</evidence>
<dbReference type="EC" id="3.5.4.26" evidence="13"/>
<dbReference type="InterPro" id="IPR004794">
    <property type="entry name" value="Eubact_RibD"/>
</dbReference>
<dbReference type="CDD" id="cd01284">
    <property type="entry name" value="Riboflavin_deaminase-reductase"/>
    <property type="match status" value="1"/>
</dbReference>
<dbReference type="GO" id="GO:0008270">
    <property type="term" value="F:zinc ion binding"/>
    <property type="evidence" value="ECO:0007669"/>
    <property type="project" value="InterPro"/>
</dbReference>
<dbReference type="Proteomes" id="UP000244925">
    <property type="component" value="Unassembled WGS sequence"/>
</dbReference>